<evidence type="ECO:0000256" key="3">
    <source>
        <dbReference type="ARBA" id="ARBA00022989"/>
    </source>
</evidence>
<evidence type="ECO:0000313" key="7">
    <source>
        <dbReference type="Proteomes" id="UP000295399"/>
    </source>
</evidence>
<dbReference type="RefSeq" id="WP_132709001.1">
    <property type="nucleotide sequence ID" value="NZ_JACIGF010000009.1"/>
</dbReference>
<comment type="caution">
    <text evidence="6">The sequence shown here is derived from an EMBL/GenBank/DDBJ whole genome shotgun (WGS) entry which is preliminary data.</text>
</comment>
<dbReference type="Proteomes" id="UP000295399">
    <property type="component" value="Unassembled WGS sequence"/>
</dbReference>
<keyword evidence="7" id="KW-1185">Reference proteome</keyword>
<reference evidence="6 7" key="1">
    <citation type="submission" date="2019-03" db="EMBL/GenBank/DDBJ databases">
        <title>Genomic Encyclopedia of Type Strains, Phase IV (KMG-IV): sequencing the most valuable type-strain genomes for metagenomic binning, comparative biology and taxonomic classification.</title>
        <authorList>
            <person name="Goeker M."/>
        </authorList>
    </citation>
    <scope>NUCLEOTIDE SEQUENCE [LARGE SCALE GENOMIC DNA]</scope>
    <source>
        <strain evidence="6 7">DSM 2132</strain>
    </source>
</reference>
<keyword evidence="4 5" id="KW-0472">Membrane</keyword>
<protein>
    <recommendedName>
        <fullName evidence="5">Inner membrane-spanning protein YciB</fullName>
    </recommendedName>
</protein>
<dbReference type="NCBIfam" id="TIGR00997">
    <property type="entry name" value="ispZ"/>
    <property type="match status" value="1"/>
</dbReference>
<comment type="subcellular location">
    <subcellularLocation>
        <location evidence="5">Cell inner membrane</location>
        <topology evidence="5">Multi-pass membrane protein</topology>
    </subcellularLocation>
</comment>
<dbReference type="InParanoid" id="A0A4R2PBL5"/>
<dbReference type="HAMAP" id="MF_00189">
    <property type="entry name" value="YciB"/>
    <property type="match status" value="1"/>
</dbReference>
<keyword evidence="2 5" id="KW-0812">Transmembrane</keyword>
<proteinExistence type="inferred from homology"/>
<keyword evidence="3 5" id="KW-1133">Transmembrane helix</keyword>
<organism evidence="6 7">
    <name type="scientific">Rhodothalassium salexigens DSM 2132</name>
    <dbReference type="NCBI Taxonomy" id="1188247"/>
    <lineage>
        <taxon>Bacteria</taxon>
        <taxon>Pseudomonadati</taxon>
        <taxon>Pseudomonadota</taxon>
        <taxon>Alphaproteobacteria</taxon>
        <taxon>Rhodothalassiales</taxon>
        <taxon>Rhodothalassiaceae</taxon>
        <taxon>Rhodothalassium</taxon>
    </lineage>
</organism>
<dbReference type="OrthoDB" id="9788219at2"/>
<dbReference type="PANTHER" id="PTHR36917">
    <property type="entry name" value="INTRACELLULAR SEPTATION PROTEIN A-RELATED"/>
    <property type="match status" value="1"/>
</dbReference>
<evidence type="ECO:0000313" key="6">
    <source>
        <dbReference type="EMBL" id="TCP32510.1"/>
    </source>
</evidence>
<evidence type="ECO:0000256" key="4">
    <source>
        <dbReference type="ARBA" id="ARBA00023136"/>
    </source>
</evidence>
<dbReference type="AlphaFoldDB" id="A0A4R2PBL5"/>
<comment type="function">
    <text evidence="5">Plays a role in cell envelope biogenesis, maintenance of cell envelope integrity and membrane homeostasis.</text>
</comment>
<evidence type="ECO:0000256" key="5">
    <source>
        <dbReference type="HAMAP-Rule" id="MF_00189"/>
    </source>
</evidence>
<feature type="transmembrane region" description="Helical" evidence="5">
    <location>
        <begin position="12"/>
        <end position="32"/>
    </location>
</feature>
<dbReference type="GO" id="GO:0005886">
    <property type="term" value="C:plasma membrane"/>
    <property type="evidence" value="ECO:0007669"/>
    <property type="project" value="UniProtKB-SubCell"/>
</dbReference>
<evidence type="ECO:0000256" key="1">
    <source>
        <dbReference type="ARBA" id="ARBA00022475"/>
    </source>
</evidence>
<keyword evidence="5" id="KW-0997">Cell inner membrane</keyword>
<dbReference type="NCBIfam" id="NF001323">
    <property type="entry name" value="PRK00259.1-1"/>
    <property type="match status" value="1"/>
</dbReference>
<dbReference type="Pfam" id="PF04279">
    <property type="entry name" value="IspA"/>
    <property type="match status" value="1"/>
</dbReference>
<dbReference type="PANTHER" id="PTHR36917:SF1">
    <property type="entry name" value="INNER MEMBRANE-SPANNING PROTEIN YCIB"/>
    <property type="match status" value="1"/>
</dbReference>
<dbReference type="EMBL" id="SLXO01000009">
    <property type="protein sequence ID" value="TCP32510.1"/>
    <property type="molecule type" value="Genomic_DNA"/>
</dbReference>
<feature type="transmembrane region" description="Helical" evidence="5">
    <location>
        <begin position="44"/>
        <end position="62"/>
    </location>
</feature>
<dbReference type="InterPro" id="IPR006008">
    <property type="entry name" value="YciB"/>
</dbReference>
<dbReference type="FunCoup" id="A0A4R2PBL5">
    <property type="interactions" value="72"/>
</dbReference>
<feature type="transmembrane region" description="Helical" evidence="5">
    <location>
        <begin position="99"/>
        <end position="119"/>
    </location>
</feature>
<comment type="similarity">
    <text evidence="5">Belongs to the YciB family.</text>
</comment>
<feature type="transmembrane region" description="Helical" evidence="5">
    <location>
        <begin position="69"/>
        <end position="87"/>
    </location>
</feature>
<keyword evidence="1 5" id="KW-1003">Cell membrane</keyword>
<name>A0A4R2PBL5_RHOSA</name>
<comment type="caution">
    <text evidence="5">Lacks conserved residue(s) required for the propagation of feature annotation.</text>
</comment>
<sequence length="203" mass="22784">MTADTSPRHNATLKLTIEMGPLIVFFGTYFLAPRFGVADPIFPATGLFMIATTAAMIASWRIEGKIAPMLWVSSGVVIVMGGLTLILHDDTFIKMKPTIVNSIFALTIIGSLMVDRPVLKPLFQSAFPPITHRGWRELSRNWAAFFLFLALLNETIWRNFSEEFWVAFKVWGNIPLTFAMALYQVRVMNRNLDRAEDDAPGGD</sequence>
<accession>A0A4R2PBL5</accession>
<evidence type="ECO:0000256" key="2">
    <source>
        <dbReference type="ARBA" id="ARBA00022692"/>
    </source>
</evidence>
<gene>
    <name evidence="5" type="primary">yciB</name>
    <name evidence="6" type="ORF">EV659_1092</name>
</gene>